<dbReference type="InterPro" id="IPR029058">
    <property type="entry name" value="AB_hydrolase_fold"/>
</dbReference>
<dbReference type="SUPFAM" id="SSF53474">
    <property type="entry name" value="alpha/beta-Hydrolases"/>
    <property type="match status" value="1"/>
</dbReference>
<accession>A0AAV8U8E9</accession>
<evidence type="ECO:0000259" key="3">
    <source>
        <dbReference type="Pfam" id="PF07859"/>
    </source>
</evidence>
<organism evidence="4 5">
    <name type="scientific">Erythroxylum novogranatense</name>
    <dbReference type="NCBI Taxonomy" id="1862640"/>
    <lineage>
        <taxon>Eukaryota</taxon>
        <taxon>Viridiplantae</taxon>
        <taxon>Streptophyta</taxon>
        <taxon>Embryophyta</taxon>
        <taxon>Tracheophyta</taxon>
        <taxon>Spermatophyta</taxon>
        <taxon>Magnoliopsida</taxon>
        <taxon>eudicotyledons</taxon>
        <taxon>Gunneridae</taxon>
        <taxon>Pentapetalae</taxon>
        <taxon>rosids</taxon>
        <taxon>fabids</taxon>
        <taxon>Malpighiales</taxon>
        <taxon>Erythroxylaceae</taxon>
        <taxon>Erythroxylum</taxon>
    </lineage>
</organism>
<dbReference type="InterPro" id="IPR050466">
    <property type="entry name" value="Carboxylest/Gibb_receptor"/>
</dbReference>
<evidence type="ECO:0000313" key="4">
    <source>
        <dbReference type="EMBL" id="KAJ8774608.1"/>
    </source>
</evidence>
<feature type="active site" evidence="2">
    <location>
        <position position="172"/>
    </location>
</feature>
<reference evidence="4 5" key="1">
    <citation type="submission" date="2021-09" db="EMBL/GenBank/DDBJ databases">
        <title>Genomic insights and catalytic innovation underlie evolution of tropane alkaloids biosynthesis.</title>
        <authorList>
            <person name="Wang Y.-J."/>
            <person name="Tian T."/>
            <person name="Huang J.-P."/>
            <person name="Huang S.-X."/>
        </authorList>
    </citation>
    <scope>NUCLEOTIDE SEQUENCE [LARGE SCALE GENOMIC DNA]</scope>
    <source>
        <strain evidence="4">KIB-2018</strain>
        <tissue evidence="4">Leaf</tissue>
    </source>
</reference>
<dbReference type="Proteomes" id="UP001159364">
    <property type="component" value="Linkage Group LG01"/>
</dbReference>
<dbReference type="InterPro" id="IPR033140">
    <property type="entry name" value="Lipase_GDXG_put_SER_AS"/>
</dbReference>
<protein>
    <recommendedName>
        <fullName evidence="3">Alpha/beta hydrolase fold-3 domain-containing protein</fullName>
    </recommendedName>
</protein>
<name>A0AAV8U8E9_9ROSI</name>
<dbReference type="PROSITE" id="PS01174">
    <property type="entry name" value="LIPASE_GDXG_SER"/>
    <property type="match status" value="1"/>
</dbReference>
<evidence type="ECO:0000256" key="2">
    <source>
        <dbReference type="PROSITE-ProRule" id="PRU10038"/>
    </source>
</evidence>
<comment type="caution">
    <text evidence="4">The sequence shown here is derived from an EMBL/GenBank/DDBJ whole genome shotgun (WGS) entry which is preliminary data.</text>
</comment>
<dbReference type="EMBL" id="JAIWQS010000001">
    <property type="protein sequence ID" value="KAJ8774608.1"/>
    <property type="molecule type" value="Genomic_DNA"/>
</dbReference>
<comment type="similarity">
    <text evidence="1">Belongs to the 'GDXG' lipolytic enzyme family.</text>
</comment>
<evidence type="ECO:0000313" key="5">
    <source>
        <dbReference type="Proteomes" id="UP001159364"/>
    </source>
</evidence>
<feature type="domain" description="Alpha/beta hydrolase fold-3" evidence="3">
    <location>
        <begin position="86"/>
        <end position="315"/>
    </location>
</feature>
<evidence type="ECO:0000256" key="1">
    <source>
        <dbReference type="ARBA" id="ARBA00010515"/>
    </source>
</evidence>
<dbReference type="PANTHER" id="PTHR23024">
    <property type="entry name" value="ARYLACETAMIDE DEACETYLASE"/>
    <property type="match status" value="1"/>
</dbReference>
<dbReference type="Gene3D" id="3.40.50.1820">
    <property type="entry name" value="alpha/beta hydrolase"/>
    <property type="match status" value="1"/>
</dbReference>
<sequence length="341" mass="37260">MGAISLGSGLTVDMVSDCGVVTEEIEGLIRVYKDGYVERPETVPCVPSSLASEPDVTSLDMVVDKFTGIWARIYFPTLSKLKLPLIVYFHGGGFCVGSAAWICYHEFLSKLASKTGCLIISVDYRLAPENTLPTAYEDGVKALMWLRQQALSGGGGWSEKCDFSKVFLAGDSAGANIAYNAATRQTCDTSSESLTLKPLTLSGIILIQPFFGGETRSDSEKYTALQPSRSALSLPASDTYWRLALPCGANRDHPWCNPLAKGSTKMEDLKLFRFMVCVSDMDILKDRNLEFVDAMVNAGNRVEHVVHEGVGHAFQVLSKSKLSQIRTLEMISKIKRFINGG</sequence>
<dbReference type="AlphaFoldDB" id="A0AAV8U8E9"/>
<dbReference type="PANTHER" id="PTHR23024:SF409">
    <property type="entry name" value="CARBOXYLESTERASE 6-RELATED"/>
    <property type="match status" value="1"/>
</dbReference>
<dbReference type="GO" id="GO:0016787">
    <property type="term" value="F:hydrolase activity"/>
    <property type="evidence" value="ECO:0007669"/>
    <property type="project" value="InterPro"/>
</dbReference>
<dbReference type="Pfam" id="PF07859">
    <property type="entry name" value="Abhydrolase_3"/>
    <property type="match status" value="1"/>
</dbReference>
<keyword evidence="5" id="KW-1185">Reference proteome</keyword>
<dbReference type="InterPro" id="IPR013094">
    <property type="entry name" value="AB_hydrolase_3"/>
</dbReference>
<proteinExistence type="inferred from homology"/>
<gene>
    <name evidence="4" type="ORF">K2173_017054</name>
</gene>